<evidence type="ECO:0000313" key="2">
    <source>
        <dbReference type="EMBL" id="KAG8228571.1"/>
    </source>
</evidence>
<proteinExistence type="predicted"/>
<protein>
    <submittedName>
        <fullName evidence="2">Uncharacterized protein</fullName>
    </submittedName>
</protein>
<comment type="caution">
    <text evidence="2">The sequence shown here is derived from an EMBL/GenBank/DDBJ whole genome shotgun (WGS) entry which is preliminary data.</text>
</comment>
<feature type="compositionally biased region" description="Basic and acidic residues" evidence="1">
    <location>
        <begin position="490"/>
        <end position="504"/>
    </location>
</feature>
<feature type="compositionally biased region" description="Basic residues" evidence="1">
    <location>
        <begin position="38"/>
        <end position="48"/>
    </location>
</feature>
<accession>A0A8K0K572</accession>
<feature type="compositionally biased region" description="Polar residues" evidence="1">
    <location>
        <begin position="434"/>
        <end position="446"/>
    </location>
</feature>
<dbReference type="AlphaFoldDB" id="A0A8K0K572"/>
<dbReference type="Proteomes" id="UP000792457">
    <property type="component" value="Unassembled WGS sequence"/>
</dbReference>
<feature type="region of interest" description="Disordered" evidence="1">
    <location>
        <begin position="1"/>
        <end position="504"/>
    </location>
</feature>
<dbReference type="EMBL" id="KZ308377">
    <property type="protein sequence ID" value="KAG8228571.1"/>
    <property type="molecule type" value="Genomic_DNA"/>
</dbReference>
<feature type="compositionally biased region" description="Basic and acidic residues" evidence="1">
    <location>
        <begin position="151"/>
        <end position="164"/>
    </location>
</feature>
<name>A0A8K0K572_LADFU</name>
<keyword evidence="3" id="KW-1185">Reference proteome</keyword>
<feature type="compositionally biased region" description="Basic and acidic residues" evidence="1">
    <location>
        <begin position="120"/>
        <end position="130"/>
    </location>
</feature>
<feature type="compositionally biased region" description="Polar residues" evidence="1">
    <location>
        <begin position="218"/>
        <end position="242"/>
    </location>
</feature>
<reference evidence="2" key="1">
    <citation type="submission" date="2013-04" db="EMBL/GenBank/DDBJ databases">
        <authorList>
            <person name="Qu J."/>
            <person name="Murali S.C."/>
            <person name="Bandaranaike D."/>
            <person name="Bellair M."/>
            <person name="Blankenburg K."/>
            <person name="Chao H."/>
            <person name="Dinh H."/>
            <person name="Doddapaneni H."/>
            <person name="Downs B."/>
            <person name="Dugan-Rocha S."/>
            <person name="Elkadiri S."/>
            <person name="Gnanaolivu R.D."/>
            <person name="Hernandez B."/>
            <person name="Javaid M."/>
            <person name="Jayaseelan J.C."/>
            <person name="Lee S."/>
            <person name="Li M."/>
            <person name="Ming W."/>
            <person name="Munidasa M."/>
            <person name="Muniz J."/>
            <person name="Nguyen L."/>
            <person name="Ongeri F."/>
            <person name="Osuji N."/>
            <person name="Pu L.-L."/>
            <person name="Puazo M."/>
            <person name="Qu C."/>
            <person name="Quiroz J."/>
            <person name="Raj R."/>
            <person name="Weissenberger G."/>
            <person name="Xin Y."/>
            <person name="Zou X."/>
            <person name="Han Y."/>
            <person name="Richards S."/>
            <person name="Worley K."/>
            <person name="Muzny D."/>
            <person name="Gibbs R."/>
        </authorList>
    </citation>
    <scope>NUCLEOTIDE SEQUENCE</scope>
    <source>
        <strain evidence="2">Sampled in the wild</strain>
    </source>
</reference>
<feature type="compositionally biased region" description="Low complexity" evidence="1">
    <location>
        <begin position="350"/>
        <end position="364"/>
    </location>
</feature>
<feature type="compositionally biased region" description="Low complexity" evidence="1">
    <location>
        <begin position="248"/>
        <end position="265"/>
    </location>
</feature>
<reference evidence="2" key="2">
    <citation type="submission" date="2017-10" db="EMBL/GenBank/DDBJ databases">
        <title>Ladona fulva Genome sequencing and assembly.</title>
        <authorList>
            <person name="Murali S."/>
            <person name="Richards S."/>
            <person name="Bandaranaike D."/>
            <person name="Bellair M."/>
            <person name="Blankenburg K."/>
            <person name="Chao H."/>
            <person name="Dinh H."/>
            <person name="Doddapaneni H."/>
            <person name="Dugan-Rocha S."/>
            <person name="Elkadiri S."/>
            <person name="Gnanaolivu R."/>
            <person name="Hernandez B."/>
            <person name="Skinner E."/>
            <person name="Javaid M."/>
            <person name="Lee S."/>
            <person name="Li M."/>
            <person name="Ming W."/>
            <person name="Munidasa M."/>
            <person name="Muniz J."/>
            <person name="Nguyen L."/>
            <person name="Hughes D."/>
            <person name="Osuji N."/>
            <person name="Pu L.-L."/>
            <person name="Puazo M."/>
            <person name="Qu C."/>
            <person name="Quiroz J."/>
            <person name="Raj R."/>
            <person name="Weissenberger G."/>
            <person name="Xin Y."/>
            <person name="Zou X."/>
            <person name="Han Y."/>
            <person name="Worley K."/>
            <person name="Muzny D."/>
            <person name="Gibbs R."/>
        </authorList>
    </citation>
    <scope>NUCLEOTIDE SEQUENCE</scope>
    <source>
        <strain evidence="2">Sampled in the wild</strain>
    </source>
</reference>
<feature type="compositionally biased region" description="Polar residues" evidence="1">
    <location>
        <begin position="326"/>
        <end position="345"/>
    </location>
</feature>
<feature type="compositionally biased region" description="Polar residues" evidence="1">
    <location>
        <begin position="136"/>
        <end position="147"/>
    </location>
</feature>
<feature type="compositionally biased region" description="Low complexity" evidence="1">
    <location>
        <begin position="97"/>
        <end position="114"/>
    </location>
</feature>
<organism evidence="2 3">
    <name type="scientific">Ladona fulva</name>
    <name type="common">Scarce chaser dragonfly</name>
    <name type="synonym">Libellula fulva</name>
    <dbReference type="NCBI Taxonomy" id="123851"/>
    <lineage>
        <taxon>Eukaryota</taxon>
        <taxon>Metazoa</taxon>
        <taxon>Ecdysozoa</taxon>
        <taxon>Arthropoda</taxon>
        <taxon>Hexapoda</taxon>
        <taxon>Insecta</taxon>
        <taxon>Pterygota</taxon>
        <taxon>Palaeoptera</taxon>
        <taxon>Odonata</taxon>
        <taxon>Epiprocta</taxon>
        <taxon>Anisoptera</taxon>
        <taxon>Libelluloidea</taxon>
        <taxon>Libellulidae</taxon>
        <taxon>Ladona</taxon>
    </lineage>
</organism>
<gene>
    <name evidence="2" type="ORF">J437_LFUL008650</name>
</gene>
<feature type="compositionally biased region" description="Polar residues" evidence="1">
    <location>
        <begin position="294"/>
        <end position="318"/>
    </location>
</feature>
<evidence type="ECO:0000256" key="1">
    <source>
        <dbReference type="SAM" id="MobiDB-lite"/>
    </source>
</evidence>
<sequence length="504" mass="51744">MDQSSSSGSGRRRRIGGEEEDGGSSSGCGGSDDTHGSIGRRGRSRHSSLLRTSEQRPASARGSTSSSIYCTIPRSASGRAKAKEGGANADTRKAGNGAVPGSSVPSQSQAVAAATALLDSKNKPGRKERSVASVGTLANRSKSSSSRLHQKAAEEAKPVPKKETPAPTVVTRPRKKISQLDKEKSASTVVGKSGGKPSEATENGVSRPKTWPMRIIEQSKSSRSSPQLPTASTGGVSSNTGTPEKAGSVSSRVRISSSDSSRNSSPALRPKGVLRGAKTSRTFAPTRITKKPDGTQQQTSSPGSASQTQLAKDGTSSPRRVVGAKSVSSRPTPDSASSRASNSPVANLRRTSTAAGRAAQQAASVTPTPKRAAWSRTKASGPALVKQNSAGAAPSPPRTSTVRGGNEVASRKVAPGSKPRTPLVERSTRPYSPKATNGGSAPSSTGVKKKPGPVQGALIHSRNGSNVSLDKGKEETVAPSGVGERSGTFLKDEPTVLKRPENVE</sequence>
<evidence type="ECO:0000313" key="3">
    <source>
        <dbReference type="Proteomes" id="UP000792457"/>
    </source>
</evidence>